<dbReference type="EMBL" id="UOEU01000808">
    <property type="protein sequence ID" value="VAW40676.1"/>
    <property type="molecule type" value="Genomic_DNA"/>
</dbReference>
<reference evidence="1" key="1">
    <citation type="submission" date="2018-06" db="EMBL/GenBank/DDBJ databases">
        <authorList>
            <person name="Zhirakovskaya E."/>
        </authorList>
    </citation>
    <scope>NUCLEOTIDE SEQUENCE</scope>
</reference>
<gene>
    <name evidence="1" type="ORF">MNBD_CHLOROFLEXI01-2298</name>
</gene>
<organism evidence="1">
    <name type="scientific">hydrothermal vent metagenome</name>
    <dbReference type="NCBI Taxonomy" id="652676"/>
    <lineage>
        <taxon>unclassified sequences</taxon>
        <taxon>metagenomes</taxon>
        <taxon>ecological metagenomes</taxon>
    </lineage>
</organism>
<dbReference type="Gene3D" id="3.30.750.180">
    <property type="entry name" value="GpdQ, beta-strand dimerisation domain"/>
    <property type="match status" value="1"/>
</dbReference>
<dbReference type="GO" id="GO:0004114">
    <property type="term" value="F:3',5'-cyclic-nucleotide phosphodiesterase activity"/>
    <property type="evidence" value="ECO:0007669"/>
    <property type="project" value="UniProtKB-EC"/>
</dbReference>
<dbReference type="InterPro" id="IPR029052">
    <property type="entry name" value="Metallo-depent_PP-like"/>
</dbReference>
<sequence length="158" mass="17814">MKRYSKVDGEHYGTLCEERLAWLVARLEEGGKRPSLIFMHHPPFTTGLCYPDQLMCRNGDAFGDIIARHPQIQAIICGHVHRDVVTHWRGVPAYVTSSATFSNGLILYPVDDVDPLFEPPMCRLFQWENGRLTSHISFIGSYLFGLSEGVPTPPSDLQ</sequence>
<dbReference type="SUPFAM" id="SSF56300">
    <property type="entry name" value="Metallo-dependent phosphatases"/>
    <property type="match status" value="1"/>
</dbReference>
<evidence type="ECO:0000313" key="1">
    <source>
        <dbReference type="EMBL" id="VAW40676.1"/>
    </source>
</evidence>
<dbReference type="AlphaFoldDB" id="A0A3B0W7Z9"/>
<dbReference type="InterPro" id="IPR042281">
    <property type="entry name" value="GpdQ_beta-strand"/>
</dbReference>
<proteinExistence type="predicted"/>
<name>A0A3B0W7Z9_9ZZZZ</name>
<dbReference type="EC" id="3.1.4.17" evidence="1"/>
<protein>
    <submittedName>
        <fullName evidence="1">3',5'-cyclic-nucleotide phosphodiesterase</fullName>
        <ecNumber evidence="1">3.1.4.17</ecNumber>
    </submittedName>
</protein>
<keyword evidence="1" id="KW-0378">Hydrolase</keyword>
<accession>A0A3B0W7Z9</accession>